<proteinExistence type="predicted"/>
<dbReference type="Pfam" id="PF07907">
    <property type="entry name" value="YibE_F"/>
    <property type="match status" value="1"/>
</dbReference>
<dbReference type="EMBL" id="VUMW01000033">
    <property type="protein sequence ID" value="MST80526.1"/>
    <property type="molecule type" value="Genomic_DNA"/>
</dbReference>
<dbReference type="AlphaFoldDB" id="A0A844FQ55"/>
<evidence type="ECO:0000313" key="3">
    <source>
        <dbReference type="Proteomes" id="UP000452141"/>
    </source>
</evidence>
<dbReference type="PANTHER" id="PTHR41771">
    <property type="entry name" value="MEMBRANE PROTEIN-RELATED"/>
    <property type="match status" value="1"/>
</dbReference>
<name>A0A844FQ55_9LACO</name>
<feature type="transmembrane region" description="Helical" evidence="1">
    <location>
        <begin position="335"/>
        <end position="357"/>
    </location>
</feature>
<evidence type="ECO:0000313" key="2">
    <source>
        <dbReference type="EMBL" id="MST80526.1"/>
    </source>
</evidence>
<feature type="transmembrane region" description="Helical" evidence="1">
    <location>
        <begin position="294"/>
        <end position="315"/>
    </location>
</feature>
<keyword evidence="1" id="KW-0812">Transmembrane</keyword>
<keyword evidence="1" id="KW-0472">Membrane</keyword>
<comment type="caution">
    <text evidence="2">The sequence shown here is derived from an EMBL/GenBank/DDBJ whole genome shotgun (WGS) entry which is preliminary data.</text>
</comment>
<dbReference type="PANTHER" id="PTHR41771:SF1">
    <property type="entry name" value="MEMBRANE PROTEIN"/>
    <property type="match status" value="1"/>
</dbReference>
<protein>
    <submittedName>
        <fullName evidence="2">YibE/F family protein</fullName>
    </submittedName>
</protein>
<sequence length="380" mass="42764">MQKKRWLGLVLFLILGLALTALTYVKTTDYKNDVAVITDYKIKDKLLKKETDIYGNKDEERRQYLHVKVLSGKYKGKTYTVTNTYIPSQLVSQKYRARQRVFIQIHKGVLALISPKRDWVLVLALTLTFGLLLAIVGRRSWLLVFSLAVSWILFYILILWDVQVNGSGIVWMFSLADIVLSFFSLAIVQGINQKMLVTWLATLLGLFVSFWLCYAVIKLTGESYLNYEMGDYATQDVRGIFMAQTLLGVLGAVMDEATDIVSSLYELIQHKPHITVKELVQSGRTMGQEIMGPLINVLVLLFISEALPETILYFRDNNTIGTTFNFTMSLGATQSAVSAIGIVLTVVFATGCSLIFIKDKSSLKSELKAAIKGLEWGHKE</sequence>
<organism evidence="2 3">
    <name type="scientific">Lactobacillus equicursoris</name>
    <dbReference type="NCBI Taxonomy" id="420645"/>
    <lineage>
        <taxon>Bacteria</taxon>
        <taxon>Bacillati</taxon>
        <taxon>Bacillota</taxon>
        <taxon>Bacilli</taxon>
        <taxon>Lactobacillales</taxon>
        <taxon>Lactobacillaceae</taxon>
        <taxon>Lactobacillus</taxon>
    </lineage>
</organism>
<gene>
    <name evidence="2" type="ORF">FYJ61_08760</name>
</gene>
<keyword evidence="1" id="KW-1133">Transmembrane helix</keyword>
<reference evidence="2 3" key="1">
    <citation type="submission" date="2019-08" db="EMBL/GenBank/DDBJ databases">
        <title>In-depth cultivation of the pig gut microbiome towards novel bacterial diversity and tailored functional studies.</title>
        <authorList>
            <person name="Wylensek D."/>
            <person name="Hitch T.C.A."/>
            <person name="Clavel T."/>
        </authorList>
    </citation>
    <scope>NUCLEOTIDE SEQUENCE [LARGE SCALE GENOMIC DNA]</scope>
    <source>
        <strain evidence="2 3">WCA-470BD-2E</strain>
    </source>
</reference>
<dbReference type="RefSeq" id="WP_154487415.1">
    <property type="nucleotide sequence ID" value="NZ_VUMW01000033.1"/>
</dbReference>
<feature type="transmembrane region" description="Helical" evidence="1">
    <location>
        <begin position="119"/>
        <end position="136"/>
    </location>
</feature>
<feature type="transmembrane region" description="Helical" evidence="1">
    <location>
        <begin position="168"/>
        <end position="188"/>
    </location>
</feature>
<dbReference type="Proteomes" id="UP000452141">
    <property type="component" value="Unassembled WGS sequence"/>
</dbReference>
<dbReference type="InterPro" id="IPR012507">
    <property type="entry name" value="YibE_F"/>
</dbReference>
<accession>A0A844FQ55</accession>
<feature type="transmembrane region" description="Helical" evidence="1">
    <location>
        <begin position="195"/>
        <end position="217"/>
    </location>
</feature>
<evidence type="ECO:0000256" key="1">
    <source>
        <dbReference type="SAM" id="Phobius"/>
    </source>
</evidence>
<feature type="transmembrane region" description="Helical" evidence="1">
    <location>
        <begin position="141"/>
        <end position="162"/>
    </location>
</feature>